<keyword evidence="2" id="KW-0812">Transmembrane</keyword>
<feature type="compositionally biased region" description="Basic and acidic residues" evidence="1">
    <location>
        <begin position="308"/>
        <end position="322"/>
    </location>
</feature>
<keyword evidence="2" id="KW-1133">Transmembrane helix</keyword>
<dbReference type="VEuPathDB" id="TriTrypDB:Lsey_0001_0810"/>
<dbReference type="EMBL" id="LJSK01000001">
    <property type="protein sequence ID" value="KPI90848.1"/>
    <property type="molecule type" value="Genomic_DNA"/>
</dbReference>
<dbReference type="OMA" id="WTEWVNW"/>
<comment type="caution">
    <text evidence="3">The sequence shown here is derived from an EMBL/GenBank/DDBJ whole genome shotgun (WGS) entry which is preliminary data.</text>
</comment>
<keyword evidence="2" id="KW-0472">Membrane</keyword>
<dbReference type="Proteomes" id="UP000038009">
    <property type="component" value="Unassembled WGS sequence"/>
</dbReference>
<feature type="transmembrane region" description="Helical" evidence="2">
    <location>
        <begin position="366"/>
        <end position="385"/>
    </location>
</feature>
<evidence type="ECO:0000256" key="1">
    <source>
        <dbReference type="SAM" id="MobiDB-lite"/>
    </source>
</evidence>
<feature type="region of interest" description="Disordered" evidence="1">
    <location>
        <begin position="253"/>
        <end position="286"/>
    </location>
</feature>
<gene>
    <name evidence="3" type="ORF">ABL78_0081</name>
</gene>
<dbReference type="OrthoDB" id="248096at2759"/>
<sequence length="388" mass="42787">MNSTLNASNHLDAGWGLRIDDAGEPPSVLVLALWLLLSLCVGALFLVIRPAMTQRVREDALQSEGLKDTHAHHQHSGSAYAQSMWQLLAAVWTLPLYDIVHRTCCYVHLTPYMLARHRLLPLGSSFLWDGLWTEWVNWVRLYFFCGSFLRSSPASMEVSTADTAGDVCVGWQLPQAGVLAYNQYPEYAALNTSRLPVATEVSLYHRMSIEALVITAVMVLQLSNVSATIRHIFFAPSHATNTAVDAETFSGDQYLEPDADAPEDLPQGGSSTSEASRKDASRFTTSLRQADVPGDDAWVDSPEALAEEEARRLQNADSEERNAQVSHHTKTPFSKLHTTRLFQQCWPSLLSAGYAAMYAYVGGLPLLMTFVFPCAIVIVCVLALLTPT</sequence>
<feature type="region of interest" description="Disordered" evidence="1">
    <location>
        <begin position="305"/>
        <end position="331"/>
    </location>
</feature>
<keyword evidence="4" id="KW-1185">Reference proteome</keyword>
<dbReference type="AlphaFoldDB" id="A0A0N1PEL3"/>
<protein>
    <submittedName>
        <fullName evidence="3">Uncharacterized protein</fullName>
    </submittedName>
</protein>
<accession>A0A0N1PEL3</accession>
<evidence type="ECO:0000256" key="2">
    <source>
        <dbReference type="SAM" id="Phobius"/>
    </source>
</evidence>
<feature type="transmembrane region" description="Helical" evidence="2">
    <location>
        <begin position="28"/>
        <end position="48"/>
    </location>
</feature>
<name>A0A0N1PEL3_LEPSE</name>
<proteinExistence type="predicted"/>
<reference evidence="3 4" key="1">
    <citation type="journal article" date="2015" name="PLoS Pathog.">
        <title>Leptomonas seymouri: Adaptations to the Dixenous Life Cycle Analyzed by Genome Sequencing, Transcriptome Profiling and Co-infection with Leishmania donovani.</title>
        <authorList>
            <person name="Kraeva N."/>
            <person name="Butenko A."/>
            <person name="Hlavacova J."/>
            <person name="Kostygov A."/>
            <person name="Myskova J."/>
            <person name="Grybchuk D."/>
            <person name="Lestinova T."/>
            <person name="Votypka J."/>
            <person name="Volf P."/>
            <person name="Opperdoes F."/>
            <person name="Flegontov P."/>
            <person name="Lukes J."/>
            <person name="Yurchenko V."/>
        </authorList>
    </citation>
    <scope>NUCLEOTIDE SEQUENCE [LARGE SCALE GENOMIC DNA]</scope>
    <source>
        <strain evidence="3 4">ATCC 30220</strain>
    </source>
</reference>
<evidence type="ECO:0000313" key="3">
    <source>
        <dbReference type="EMBL" id="KPI90848.1"/>
    </source>
</evidence>
<evidence type="ECO:0000313" key="4">
    <source>
        <dbReference type="Proteomes" id="UP000038009"/>
    </source>
</evidence>
<organism evidence="3 4">
    <name type="scientific">Leptomonas seymouri</name>
    <dbReference type="NCBI Taxonomy" id="5684"/>
    <lineage>
        <taxon>Eukaryota</taxon>
        <taxon>Discoba</taxon>
        <taxon>Euglenozoa</taxon>
        <taxon>Kinetoplastea</taxon>
        <taxon>Metakinetoplastina</taxon>
        <taxon>Trypanosomatida</taxon>
        <taxon>Trypanosomatidae</taxon>
        <taxon>Leishmaniinae</taxon>
        <taxon>Leptomonas</taxon>
    </lineage>
</organism>